<dbReference type="AlphaFoldDB" id="A0A0S3SJ11"/>
<dbReference type="InterPro" id="IPR043128">
    <property type="entry name" value="Rev_trsase/Diguanyl_cyclase"/>
</dbReference>
<dbReference type="EMBL" id="AP015040">
    <property type="protein sequence ID" value="BAT92835.1"/>
    <property type="molecule type" value="Genomic_DNA"/>
</dbReference>
<evidence type="ECO:0000313" key="1">
    <source>
        <dbReference type="EMBL" id="BAT92835.1"/>
    </source>
</evidence>
<feature type="non-terminal residue" evidence="1">
    <location>
        <position position="76"/>
    </location>
</feature>
<dbReference type="InterPro" id="IPR051320">
    <property type="entry name" value="Viral_Replic_Matur_Polypro"/>
</dbReference>
<evidence type="ECO:0000313" key="2">
    <source>
        <dbReference type="Proteomes" id="UP000291084"/>
    </source>
</evidence>
<protein>
    <recommendedName>
        <fullName evidence="3">Reverse transcriptase/retrotransposon-derived protein RNase H-like domain-containing protein</fullName>
    </recommendedName>
</protein>
<dbReference type="PANTHER" id="PTHR33064">
    <property type="entry name" value="POL PROTEIN"/>
    <property type="match status" value="1"/>
</dbReference>
<dbReference type="InterPro" id="IPR043502">
    <property type="entry name" value="DNA/RNA_pol_sf"/>
</dbReference>
<reference evidence="1 2" key="1">
    <citation type="journal article" date="2015" name="Sci. Rep.">
        <title>The power of single molecule real-time sequencing technology in the de novo assembly of a eukaryotic genome.</title>
        <authorList>
            <person name="Sakai H."/>
            <person name="Naito K."/>
            <person name="Ogiso-Tanaka E."/>
            <person name="Takahashi Y."/>
            <person name="Iseki K."/>
            <person name="Muto C."/>
            <person name="Satou K."/>
            <person name="Teruya K."/>
            <person name="Shiroma A."/>
            <person name="Shimoji M."/>
            <person name="Hirano T."/>
            <person name="Itoh T."/>
            <person name="Kaga A."/>
            <person name="Tomooka N."/>
        </authorList>
    </citation>
    <scope>NUCLEOTIDE SEQUENCE [LARGE SCALE GENOMIC DNA]</scope>
    <source>
        <strain evidence="2">cv. Shumari</strain>
    </source>
</reference>
<dbReference type="SUPFAM" id="SSF56672">
    <property type="entry name" value="DNA/RNA polymerases"/>
    <property type="match status" value="1"/>
</dbReference>
<dbReference type="FunFam" id="3.30.70.270:FF:000020">
    <property type="entry name" value="Transposon Tf2-6 polyprotein-like Protein"/>
    <property type="match status" value="1"/>
</dbReference>
<dbReference type="PANTHER" id="PTHR33064:SF40">
    <property type="entry name" value="REVERSE TRANSCRIPTASE_RETROTRANSPOSON-DERIVED PROTEIN RNASE H-LIKE DOMAIN-CONTAINING PROTEIN"/>
    <property type="match status" value="1"/>
</dbReference>
<dbReference type="Proteomes" id="UP000291084">
    <property type="component" value="Chromosome 7"/>
</dbReference>
<keyword evidence="2" id="KW-1185">Reference proteome</keyword>
<gene>
    <name evidence="1" type="primary">Vigan.07G167900</name>
    <name evidence="1" type="ORF">VIGAN_07167900</name>
</gene>
<evidence type="ECO:0008006" key="3">
    <source>
        <dbReference type="Google" id="ProtNLM"/>
    </source>
</evidence>
<organism evidence="1 2">
    <name type="scientific">Vigna angularis var. angularis</name>
    <dbReference type="NCBI Taxonomy" id="157739"/>
    <lineage>
        <taxon>Eukaryota</taxon>
        <taxon>Viridiplantae</taxon>
        <taxon>Streptophyta</taxon>
        <taxon>Embryophyta</taxon>
        <taxon>Tracheophyta</taxon>
        <taxon>Spermatophyta</taxon>
        <taxon>Magnoliopsida</taxon>
        <taxon>eudicotyledons</taxon>
        <taxon>Gunneridae</taxon>
        <taxon>Pentapetalae</taxon>
        <taxon>rosids</taxon>
        <taxon>fabids</taxon>
        <taxon>Fabales</taxon>
        <taxon>Fabaceae</taxon>
        <taxon>Papilionoideae</taxon>
        <taxon>50 kb inversion clade</taxon>
        <taxon>NPAAA clade</taxon>
        <taxon>indigoferoid/millettioid clade</taxon>
        <taxon>Phaseoleae</taxon>
        <taxon>Vigna</taxon>
    </lineage>
</organism>
<proteinExistence type="predicted"/>
<accession>A0A0S3SJ11</accession>
<dbReference type="Gene3D" id="3.30.70.270">
    <property type="match status" value="1"/>
</dbReference>
<dbReference type="OrthoDB" id="1909920at2759"/>
<sequence length="76" mass="8605">MDKEKIKAVLEWGEPKNLKALRGFLCLTGYYRRFVQGYGKIAKPLTELLKKGKFEWSEAARTAMEALKTAITTAPV</sequence>
<name>A0A0S3SJ11_PHAAN</name>